<evidence type="ECO:0000256" key="1">
    <source>
        <dbReference type="ARBA" id="ARBA00010945"/>
    </source>
</evidence>
<comment type="caution">
    <text evidence="3">The sequence shown here is derived from an EMBL/GenBank/DDBJ whole genome shotgun (WGS) entry which is preliminary data.</text>
</comment>
<evidence type="ECO:0000313" key="4">
    <source>
        <dbReference type="Proteomes" id="UP000289546"/>
    </source>
</evidence>
<dbReference type="Proteomes" id="UP000289546">
    <property type="component" value="Unassembled WGS sequence"/>
</dbReference>
<sequence>MSAQGLGLSRDGWTANVYNLRMVRSDSEQGNSNAPHRKIIHIDMDAFYASVEQRDKSRRSRHVSAAEARSDLAKTRPKLTRMTNLEGGVERASAIVREGHRTEYFELEFAVRKGALLFTRLSHRLHLLHQHLLSTTGLREGEAGRTAG</sequence>
<dbReference type="InterPro" id="IPR001126">
    <property type="entry name" value="UmuC"/>
</dbReference>
<evidence type="ECO:0000259" key="2">
    <source>
        <dbReference type="PROSITE" id="PS50173"/>
    </source>
</evidence>
<dbReference type="GO" id="GO:0006281">
    <property type="term" value="P:DNA repair"/>
    <property type="evidence" value="ECO:0007669"/>
    <property type="project" value="InterPro"/>
</dbReference>
<proteinExistence type="inferred from homology"/>
<feature type="domain" description="UmuC" evidence="2">
    <location>
        <begin position="39"/>
        <end position="98"/>
    </location>
</feature>
<dbReference type="InterPro" id="IPR043502">
    <property type="entry name" value="DNA/RNA_pol_sf"/>
</dbReference>
<organism evidence="3 4">
    <name type="scientific">Bradyrhizobium nanningense</name>
    <dbReference type="NCBI Taxonomy" id="1325118"/>
    <lineage>
        <taxon>Bacteria</taxon>
        <taxon>Pseudomonadati</taxon>
        <taxon>Pseudomonadota</taxon>
        <taxon>Alphaproteobacteria</taxon>
        <taxon>Hyphomicrobiales</taxon>
        <taxon>Nitrobacteraceae</taxon>
        <taxon>Bradyrhizobium</taxon>
    </lineage>
</organism>
<dbReference type="EMBL" id="LBJQ01000082">
    <property type="protein sequence ID" value="RXH26300.1"/>
    <property type="molecule type" value="Genomic_DNA"/>
</dbReference>
<dbReference type="AlphaFoldDB" id="A0A4Q0S2N4"/>
<comment type="similarity">
    <text evidence="1">Belongs to the DNA polymerase type-Y family.</text>
</comment>
<protein>
    <recommendedName>
        <fullName evidence="2">UmuC domain-containing protein</fullName>
    </recommendedName>
</protein>
<accession>A0A4Q0S2N4</accession>
<gene>
    <name evidence="3" type="ORF">XH99_20370</name>
</gene>
<keyword evidence="4" id="KW-1185">Reference proteome</keyword>
<dbReference type="Gene3D" id="3.30.70.270">
    <property type="match status" value="1"/>
</dbReference>
<dbReference type="SUPFAM" id="SSF56672">
    <property type="entry name" value="DNA/RNA polymerases"/>
    <property type="match status" value="1"/>
</dbReference>
<dbReference type="InterPro" id="IPR043128">
    <property type="entry name" value="Rev_trsase/Diguanyl_cyclase"/>
</dbReference>
<reference evidence="3 4" key="1">
    <citation type="submission" date="2015-04" db="EMBL/GenBank/DDBJ databases">
        <title>Comparative genomics of rhizobia nodulating Arachis hypogaea in China.</title>
        <authorList>
            <person name="Li Y."/>
        </authorList>
    </citation>
    <scope>NUCLEOTIDE SEQUENCE [LARGE SCALE GENOMIC DNA]</scope>
    <source>
        <strain evidence="3 4">CCBAU 51757</strain>
    </source>
</reference>
<evidence type="ECO:0000313" key="3">
    <source>
        <dbReference type="EMBL" id="RXH26300.1"/>
    </source>
</evidence>
<dbReference type="PROSITE" id="PS50173">
    <property type="entry name" value="UMUC"/>
    <property type="match status" value="1"/>
</dbReference>
<name>A0A4Q0S2N4_9BRAD</name>